<dbReference type="InterPro" id="IPR036390">
    <property type="entry name" value="WH_DNA-bd_sf"/>
</dbReference>
<dbReference type="EMBL" id="CP058559">
    <property type="protein sequence ID" value="QNO14667.1"/>
    <property type="molecule type" value="Genomic_DNA"/>
</dbReference>
<organism evidence="5 6">
    <name type="scientific">Alkalicella caledoniensis</name>
    <dbReference type="NCBI Taxonomy" id="2731377"/>
    <lineage>
        <taxon>Bacteria</taxon>
        <taxon>Bacillati</taxon>
        <taxon>Bacillota</taxon>
        <taxon>Clostridia</taxon>
        <taxon>Eubacteriales</taxon>
        <taxon>Proteinivoracaceae</taxon>
        <taxon>Alkalicella</taxon>
    </lineage>
</organism>
<evidence type="ECO:0000256" key="2">
    <source>
        <dbReference type="ARBA" id="ARBA00023125"/>
    </source>
</evidence>
<keyword evidence="3" id="KW-0804">Transcription</keyword>
<evidence type="ECO:0000313" key="5">
    <source>
        <dbReference type="EMBL" id="QNO14667.1"/>
    </source>
</evidence>
<dbReference type="SUPFAM" id="SSF46785">
    <property type="entry name" value="Winged helix' DNA-binding domain"/>
    <property type="match status" value="1"/>
</dbReference>
<dbReference type="InterPro" id="IPR036388">
    <property type="entry name" value="WH-like_DNA-bd_sf"/>
</dbReference>
<evidence type="ECO:0000259" key="4">
    <source>
        <dbReference type="PROSITE" id="PS50995"/>
    </source>
</evidence>
<dbReference type="RefSeq" id="WP_213168550.1">
    <property type="nucleotide sequence ID" value="NZ_CP058559.1"/>
</dbReference>
<reference evidence="5 6" key="1">
    <citation type="submission" date="2020-07" db="EMBL/GenBank/DDBJ databases">
        <title>Alkalicella. sp. LB2 genome.</title>
        <authorList>
            <person name="Postec A."/>
            <person name="Quemeneur M."/>
        </authorList>
    </citation>
    <scope>NUCLEOTIDE SEQUENCE [LARGE SCALE GENOMIC DNA]</scope>
    <source>
        <strain evidence="5 6">LB2</strain>
    </source>
</reference>
<keyword evidence="2" id="KW-0238">DNA-binding</keyword>
<dbReference type="Pfam" id="PF12802">
    <property type="entry name" value="MarR_2"/>
    <property type="match status" value="1"/>
</dbReference>
<dbReference type="KEGG" id="acae:HYG86_07635"/>
<evidence type="ECO:0000256" key="1">
    <source>
        <dbReference type="ARBA" id="ARBA00023015"/>
    </source>
</evidence>
<keyword evidence="1" id="KW-0805">Transcription regulation</keyword>
<evidence type="ECO:0000313" key="6">
    <source>
        <dbReference type="Proteomes" id="UP000516160"/>
    </source>
</evidence>
<protein>
    <submittedName>
        <fullName evidence="5">MarR family transcriptional regulator</fullName>
    </submittedName>
</protein>
<gene>
    <name evidence="5" type="ORF">HYG86_07635</name>
</gene>
<feature type="domain" description="HTH marR-type" evidence="4">
    <location>
        <begin position="9"/>
        <end position="148"/>
    </location>
</feature>
<dbReference type="PROSITE" id="PS50995">
    <property type="entry name" value="HTH_MARR_2"/>
    <property type="match status" value="1"/>
</dbReference>
<name>A0A7G9W7K5_ALKCA</name>
<dbReference type="PRINTS" id="PR00598">
    <property type="entry name" value="HTHMARR"/>
</dbReference>
<dbReference type="SMART" id="SM00347">
    <property type="entry name" value="HTH_MARR"/>
    <property type="match status" value="1"/>
</dbReference>
<dbReference type="Proteomes" id="UP000516160">
    <property type="component" value="Chromosome"/>
</dbReference>
<evidence type="ECO:0000256" key="3">
    <source>
        <dbReference type="ARBA" id="ARBA00023163"/>
    </source>
</evidence>
<sequence>MELKPDCCIDEVGKMVQHLVRVMQLFERDQIKPHGFTSSQSYILIELKKSKQLTMNELSEKMNVTTSTMTRLINNLVRDKYVERYKDEDDRRIVLVRLTQGGIEVAEKLELAISDYYRRIVDSLPEGQIDDVLRSVSLLIKAFDKVNPNCC</sequence>
<accession>A0A7G9W7K5</accession>
<keyword evidence="6" id="KW-1185">Reference proteome</keyword>
<dbReference type="GO" id="GO:0003700">
    <property type="term" value="F:DNA-binding transcription factor activity"/>
    <property type="evidence" value="ECO:0007669"/>
    <property type="project" value="InterPro"/>
</dbReference>
<dbReference type="InterPro" id="IPR000835">
    <property type="entry name" value="HTH_MarR-typ"/>
</dbReference>
<dbReference type="AlphaFoldDB" id="A0A7G9W7K5"/>
<dbReference type="PANTHER" id="PTHR42756">
    <property type="entry name" value="TRANSCRIPTIONAL REGULATOR, MARR"/>
    <property type="match status" value="1"/>
</dbReference>
<dbReference type="GO" id="GO:0003677">
    <property type="term" value="F:DNA binding"/>
    <property type="evidence" value="ECO:0007669"/>
    <property type="project" value="UniProtKB-KW"/>
</dbReference>
<dbReference type="Gene3D" id="1.10.10.10">
    <property type="entry name" value="Winged helix-like DNA-binding domain superfamily/Winged helix DNA-binding domain"/>
    <property type="match status" value="1"/>
</dbReference>
<dbReference type="PANTHER" id="PTHR42756:SF1">
    <property type="entry name" value="TRANSCRIPTIONAL REPRESSOR OF EMRAB OPERON"/>
    <property type="match status" value="1"/>
</dbReference>
<proteinExistence type="predicted"/>